<evidence type="ECO:0000256" key="6">
    <source>
        <dbReference type="ARBA" id="ARBA00023012"/>
    </source>
</evidence>
<dbReference type="InterPro" id="IPR050351">
    <property type="entry name" value="BphY/WalK/GraS-like"/>
</dbReference>
<dbReference type="Pfam" id="PF02518">
    <property type="entry name" value="HATPase_c"/>
    <property type="match status" value="1"/>
</dbReference>
<dbReference type="SMART" id="SM00091">
    <property type="entry name" value="PAS"/>
    <property type="match status" value="2"/>
</dbReference>
<dbReference type="SMART" id="SM00388">
    <property type="entry name" value="HisKA"/>
    <property type="match status" value="1"/>
</dbReference>
<evidence type="ECO:0000313" key="12">
    <source>
        <dbReference type="Proteomes" id="UP001595792"/>
    </source>
</evidence>
<dbReference type="PRINTS" id="PR00344">
    <property type="entry name" value="BCTRLSENSOR"/>
</dbReference>
<keyword evidence="5" id="KW-0418">Kinase</keyword>
<sequence length="663" mass="75274">MKAQSKLLRAGGEMGELTRSFDWSKTPLGAADLWPQSLLTLLNVVLNSKFPMFLWWGPGLIQFYNDAYRPSLGFEGKHPRALGQRGEECWPEIWPVIKPMIDQVLSGGDSIWHEDQLIPIFRNNKLEDVYWTFSYTRVEDEMGDPAGVLVICNDTTNTVQNIKTVTGANEKLRIAQLQAEGQRDRFNRFFMETPVGICILDGANLVFELVNPLYQQLFPGRKLMGKALLDAIPEIKGQPIWDILQEVFQTGKTYEGKELLIPLAQYENGPIEDRYFNFIYQARTDTQNESDGILVFVIEVTDIILSKQELIKAQDTLTMAVTAAQLGTFDLDIKKGTMDWDKRCRTLFGISHNDTVDYEKDFLPGLHPADRDRIETIVKNVFVKSISNGHYDVEYRTIGVEDHQLRWVRAMGKAYFDEQDEPVRFIGSVMDITERKQDEIRKNDFIGMVSHELKTPLTSLTALLQMLNSKLKNSADPFVVGAISKSNTQVKKMANMIKGFLDISRLESGKIHIEKEHFALNQLTKEIIEEIKLTVTSHSIDLLPFDPLDIYADRDKIGSVITNLLTNAVKYSPKGKIIQVVFGRDQNSVQVSVKDHGMGIKPDDIEKLFDRYYRIKSKHTNNIAGFGIGLYLCAEIIERHEGKISVESKSGEGSTFTFTLPLT</sequence>
<dbReference type="InterPro" id="IPR000700">
    <property type="entry name" value="PAS-assoc_C"/>
</dbReference>
<dbReference type="Pfam" id="PF08447">
    <property type="entry name" value="PAS_3"/>
    <property type="match status" value="1"/>
</dbReference>
<keyword evidence="7" id="KW-0472">Membrane</keyword>
<dbReference type="GO" id="GO:0005524">
    <property type="term" value="F:ATP binding"/>
    <property type="evidence" value="ECO:0007669"/>
    <property type="project" value="UniProtKB-KW"/>
</dbReference>
<dbReference type="CDD" id="cd00130">
    <property type="entry name" value="PAS"/>
    <property type="match status" value="1"/>
</dbReference>
<dbReference type="CDD" id="cd00082">
    <property type="entry name" value="HisKA"/>
    <property type="match status" value="1"/>
</dbReference>
<dbReference type="InterPro" id="IPR013656">
    <property type="entry name" value="PAS_4"/>
</dbReference>
<keyword evidence="4" id="KW-0808">Transferase</keyword>
<dbReference type="PROSITE" id="PS50112">
    <property type="entry name" value="PAS"/>
    <property type="match status" value="1"/>
</dbReference>
<evidence type="ECO:0000256" key="5">
    <source>
        <dbReference type="ARBA" id="ARBA00022777"/>
    </source>
</evidence>
<dbReference type="InterPro" id="IPR003594">
    <property type="entry name" value="HATPase_dom"/>
</dbReference>
<dbReference type="SUPFAM" id="SSF55785">
    <property type="entry name" value="PYP-like sensor domain (PAS domain)"/>
    <property type="match status" value="3"/>
</dbReference>
<dbReference type="InterPro" id="IPR001610">
    <property type="entry name" value="PAC"/>
</dbReference>
<dbReference type="Pfam" id="PF08448">
    <property type="entry name" value="PAS_4"/>
    <property type="match status" value="2"/>
</dbReference>
<dbReference type="EMBL" id="JBHSBY010000038">
    <property type="protein sequence ID" value="MFC4196780.1"/>
    <property type="molecule type" value="Genomic_DNA"/>
</dbReference>
<evidence type="ECO:0000259" key="10">
    <source>
        <dbReference type="PROSITE" id="PS50113"/>
    </source>
</evidence>
<evidence type="ECO:0000259" key="8">
    <source>
        <dbReference type="PROSITE" id="PS50109"/>
    </source>
</evidence>
<comment type="catalytic activity">
    <reaction evidence="1">
        <text>ATP + protein L-histidine = ADP + protein N-phospho-L-histidine.</text>
        <dbReference type="EC" id="2.7.13.3"/>
    </reaction>
</comment>
<reference evidence="12" key="1">
    <citation type="journal article" date="2019" name="Int. J. Syst. Evol. Microbiol.">
        <title>The Global Catalogue of Microorganisms (GCM) 10K type strain sequencing project: providing services to taxonomists for standard genome sequencing and annotation.</title>
        <authorList>
            <consortium name="The Broad Institute Genomics Platform"/>
            <consortium name="The Broad Institute Genome Sequencing Center for Infectious Disease"/>
            <person name="Wu L."/>
            <person name="Ma J."/>
        </authorList>
    </citation>
    <scope>NUCLEOTIDE SEQUENCE [LARGE SCALE GENOMIC DNA]</scope>
    <source>
        <strain evidence="12">CCM 8689</strain>
    </source>
</reference>
<dbReference type="InterPro" id="IPR004358">
    <property type="entry name" value="Sig_transdc_His_kin-like_C"/>
</dbReference>
<dbReference type="PANTHER" id="PTHR45453">
    <property type="entry name" value="PHOSPHATE REGULON SENSOR PROTEIN PHOR"/>
    <property type="match status" value="1"/>
</dbReference>
<dbReference type="SMART" id="SM00086">
    <property type="entry name" value="PAC"/>
    <property type="match status" value="1"/>
</dbReference>
<dbReference type="RefSeq" id="WP_378960123.1">
    <property type="nucleotide sequence ID" value="NZ_JBHRXC010000016.1"/>
</dbReference>
<dbReference type="Proteomes" id="UP001595792">
    <property type="component" value="Unassembled WGS sequence"/>
</dbReference>
<dbReference type="Gene3D" id="1.10.287.130">
    <property type="match status" value="1"/>
</dbReference>
<dbReference type="Pfam" id="PF00512">
    <property type="entry name" value="HisKA"/>
    <property type="match status" value="1"/>
</dbReference>
<dbReference type="SMART" id="SM00387">
    <property type="entry name" value="HATPase_c"/>
    <property type="match status" value="1"/>
</dbReference>
<feature type="domain" description="PAS" evidence="9">
    <location>
        <begin position="313"/>
        <end position="385"/>
    </location>
</feature>
<dbReference type="Gene3D" id="3.30.450.20">
    <property type="entry name" value="PAS domain"/>
    <property type="match status" value="3"/>
</dbReference>
<evidence type="ECO:0000259" key="9">
    <source>
        <dbReference type="PROSITE" id="PS50112"/>
    </source>
</evidence>
<keyword evidence="12" id="KW-1185">Reference proteome</keyword>
<evidence type="ECO:0000256" key="2">
    <source>
        <dbReference type="ARBA" id="ARBA00012438"/>
    </source>
</evidence>
<dbReference type="InterPro" id="IPR036097">
    <property type="entry name" value="HisK_dim/P_sf"/>
</dbReference>
<gene>
    <name evidence="11" type="ORF">ACFOUY_08730</name>
</gene>
<proteinExistence type="predicted"/>
<dbReference type="PANTHER" id="PTHR45453:SF1">
    <property type="entry name" value="PHOSPHATE REGULON SENSOR PROTEIN PHOR"/>
    <property type="match status" value="1"/>
</dbReference>
<feature type="domain" description="Histidine kinase" evidence="8">
    <location>
        <begin position="448"/>
        <end position="663"/>
    </location>
</feature>
<dbReference type="EC" id="2.7.13.3" evidence="2"/>
<dbReference type="PROSITE" id="PS50113">
    <property type="entry name" value="PAC"/>
    <property type="match status" value="1"/>
</dbReference>
<accession>A0ABV8NLT8</accession>
<name>A0ABV8NLT8_9SPHI</name>
<dbReference type="SUPFAM" id="SSF55874">
    <property type="entry name" value="ATPase domain of HSP90 chaperone/DNA topoisomerase II/histidine kinase"/>
    <property type="match status" value="1"/>
</dbReference>
<dbReference type="SUPFAM" id="SSF47384">
    <property type="entry name" value="Homodimeric domain of signal transducing histidine kinase"/>
    <property type="match status" value="1"/>
</dbReference>
<evidence type="ECO:0000313" key="11">
    <source>
        <dbReference type="EMBL" id="MFC4196780.1"/>
    </source>
</evidence>
<evidence type="ECO:0000256" key="7">
    <source>
        <dbReference type="ARBA" id="ARBA00023136"/>
    </source>
</evidence>
<evidence type="ECO:0000256" key="4">
    <source>
        <dbReference type="ARBA" id="ARBA00022679"/>
    </source>
</evidence>
<keyword evidence="3" id="KW-0597">Phosphoprotein</keyword>
<dbReference type="InterPro" id="IPR005467">
    <property type="entry name" value="His_kinase_dom"/>
</dbReference>
<organism evidence="11 12">
    <name type="scientific">Pedobacter jamesrossensis</name>
    <dbReference type="NCBI Taxonomy" id="1908238"/>
    <lineage>
        <taxon>Bacteria</taxon>
        <taxon>Pseudomonadati</taxon>
        <taxon>Bacteroidota</taxon>
        <taxon>Sphingobacteriia</taxon>
        <taxon>Sphingobacteriales</taxon>
        <taxon>Sphingobacteriaceae</taxon>
        <taxon>Pedobacter</taxon>
    </lineage>
</organism>
<dbReference type="InterPro" id="IPR035965">
    <property type="entry name" value="PAS-like_dom_sf"/>
</dbReference>
<keyword evidence="11" id="KW-0067">ATP-binding</keyword>
<protein>
    <recommendedName>
        <fullName evidence="2">histidine kinase</fullName>
        <ecNumber evidence="2">2.7.13.3</ecNumber>
    </recommendedName>
</protein>
<comment type="caution">
    <text evidence="11">The sequence shown here is derived from an EMBL/GenBank/DDBJ whole genome shotgun (WGS) entry which is preliminary data.</text>
</comment>
<evidence type="ECO:0000256" key="3">
    <source>
        <dbReference type="ARBA" id="ARBA00022553"/>
    </source>
</evidence>
<feature type="domain" description="PAC" evidence="10">
    <location>
        <begin position="391"/>
        <end position="444"/>
    </location>
</feature>
<keyword evidence="11" id="KW-0547">Nucleotide-binding</keyword>
<dbReference type="Gene3D" id="3.30.565.10">
    <property type="entry name" value="Histidine kinase-like ATPase, C-terminal domain"/>
    <property type="match status" value="1"/>
</dbReference>
<dbReference type="InterPro" id="IPR000014">
    <property type="entry name" value="PAS"/>
</dbReference>
<dbReference type="InterPro" id="IPR013655">
    <property type="entry name" value="PAS_fold_3"/>
</dbReference>
<keyword evidence="6" id="KW-0902">Two-component regulatory system</keyword>
<dbReference type="Gene3D" id="2.10.70.100">
    <property type="match status" value="1"/>
</dbReference>
<dbReference type="InterPro" id="IPR036890">
    <property type="entry name" value="HATPase_C_sf"/>
</dbReference>
<dbReference type="InterPro" id="IPR003661">
    <property type="entry name" value="HisK_dim/P_dom"/>
</dbReference>
<dbReference type="PROSITE" id="PS50109">
    <property type="entry name" value="HIS_KIN"/>
    <property type="match status" value="1"/>
</dbReference>
<evidence type="ECO:0000256" key="1">
    <source>
        <dbReference type="ARBA" id="ARBA00000085"/>
    </source>
</evidence>